<dbReference type="Gene3D" id="3.30.450.20">
    <property type="entry name" value="PAS domain"/>
    <property type="match status" value="1"/>
</dbReference>
<keyword evidence="10" id="KW-0418">Kinase</keyword>
<feature type="domain" description="PAC" evidence="26">
    <location>
        <begin position="486"/>
        <end position="537"/>
    </location>
</feature>
<dbReference type="SMART" id="SM00073">
    <property type="entry name" value="HPT"/>
    <property type="match status" value="1"/>
</dbReference>
<dbReference type="PANTHER" id="PTHR45339">
    <property type="entry name" value="HYBRID SIGNAL TRANSDUCTION HISTIDINE KINASE J"/>
    <property type="match status" value="1"/>
</dbReference>
<protein>
    <recommendedName>
        <fullName evidence="18">Virulence sensor protein BvgS</fullName>
        <ecNumber evidence="3">2.7.13.3</ecNumber>
    </recommendedName>
</protein>
<evidence type="ECO:0000259" key="26">
    <source>
        <dbReference type="PROSITE" id="PS50113"/>
    </source>
</evidence>
<dbReference type="OrthoDB" id="5290456at2"/>
<dbReference type="Proteomes" id="UP000292939">
    <property type="component" value="Chromosome"/>
</dbReference>
<feature type="domain" description="Response regulatory" evidence="25">
    <location>
        <begin position="794"/>
        <end position="915"/>
    </location>
</feature>
<evidence type="ECO:0000256" key="5">
    <source>
        <dbReference type="ARBA" id="ARBA00022553"/>
    </source>
</evidence>
<evidence type="ECO:0000256" key="11">
    <source>
        <dbReference type="ARBA" id="ARBA00022840"/>
    </source>
</evidence>
<dbReference type="Pfam" id="PF00512">
    <property type="entry name" value="HisKA"/>
    <property type="match status" value="1"/>
</dbReference>
<evidence type="ECO:0000256" key="1">
    <source>
        <dbReference type="ARBA" id="ARBA00000085"/>
    </source>
</evidence>
<dbReference type="PROSITE" id="PS50109">
    <property type="entry name" value="HIS_KIN"/>
    <property type="match status" value="1"/>
</dbReference>
<keyword evidence="5 20" id="KW-0597">Phosphoprotein</keyword>
<dbReference type="Pfam" id="PF02518">
    <property type="entry name" value="HATPase_c"/>
    <property type="match status" value="1"/>
</dbReference>
<feature type="domain" description="HPt" evidence="28">
    <location>
        <begin position="1140"/>
        <end position="1238"/>
    </location>
</feature>
<gene>
    <name evidence="29" type="ORF">DW355_01365</name>
</gene>
<evidence type="ECO:0000259" key="28">
    <source>
        <dbReference type="PROSITE" id="PS50894"/>
    </source>
</evidence>
<dbReference type="PROSITE" id="PS50113">
    <property type="entry name" value="PAC"/>
    <property type="match status" value="1"/>
</dbReference>
<keyword evidence="11" id="KW-0067">ATP-binding</keyword>
<feature type="domain" description="Response regulatory" evidence="25">
    <location>
        <begin position="946"/>
        <end position="1064"/>
    </location>
</feature>
<dbReference type="PANTHER" id="PTHR45339:SF1">
    <property type="entry name" value="HYBRID SIGNAL TRANSDUCTION HISTIDINE KINASE J"/>
    <property type="match status" value="1"/>
</dbReference>
<keyword evidence="13" id="KW-0902">Two-component regulatory system</keyword>
<dbReference type="SUPFAM" id="SSF52172">
    <property type="entry name" value="CheY-like"/>
    <property type="match status" value="2"/>
</dbReference>
<evidence type="ECO:0000256" key="20">
    <source>
        <dbReference type="PROSITE-ProRule" id="PRU00169"/>
    </source>
</evidence>
<evidence type="ECO:0000256" key="21">
    <source>
        <dbReference type="SAM" id="Coils"/>
    </source>
</evidence>
<dbReference type="CDD" id="cd17546">
    <property type="entry name" value="REC_hyHK_CKI1_RcsC-like"/>
    <property type="match status" value="2"/>
</dbReference>
<dbReference type="InterPro" id="IPR003594">
    <property type="entry name" value="HATPase_dom"/>
</dbReference>
<dbReference type="FunFam" id="3.30.565.10:FF:000010">
    <property type="entry name" value="Sensor histidine kinase RcsC"/>
    <property type="match status" value="1"/>
</dbReference>
<dbReference type="CDD" id="cd00082">
    <property type="entry name" value="HisKA"/>
    <property type="match status" value="1"/>
</dbReference>
<dbReference type="InterPro" id="IPR000014">
    <property type="entry name" value="PAS"/>
</dbReference>
<evidence type="ECO:0000313" key="30">
    <source>
        <dbReference type="Proteomes" id="UP000292939"/>
    </source>
</evidence>
<evidence type="ECO:0000256" key="13">
    <source>
        <dbReference type="ARBA" id="ARBA00023012"/>
    </source>
</evidence>
<feature type="modified residue" description="4-aspartylphosphate" evidence="20">
    <location>
        <position position="848"/>
    </location>
</feature>
<name>A0A4P6UH22_9BURK</name>
<keyword evidence="8" id="KW-0732">Signal</keyword>
<dbReference type="FunFam" id="1.10.287.130:FF:000038">
    <property type="entry name" value="Sensory transduction histidine kinase"/>
    <property type="match status" value="1"/>
</dbReference>
<evidence type="ECO:0000256" key="17">
    <source>
        <dbReference type="ARBA" id="ARBA00058004"/>
    </source>
</evidence>
<dbReference type="InterPro" id="IPR008207">
    <property type="entry name" value="Sig_transdc_His_kin_Hpt_dom"/>
</dbReference>
<dbReference type="Gene3D" id="6.10.340.10">
    <property type="match status" value="1"/>
</dbReference>
<feature type="domain" description="HAMP" evidence="27">
    <location>
        <begin position="352"/>
        <end position="405"/>
    </location>
</feature>
<dbReference type="Gene3D" id="3.30.565.10">
    <property type="entry name" value="Histidine kinase-like ATPase, C-terminal domain"/>
    <property type="match status" value="1"/>
</dbReference>
<evidence type="ECO:0000256" key="15">
    <source>
        <dbReference type="ARBA" id="ARBA00023136"/>
    </source>
</evidence>
<reference evidence="29 30" key="1">
    <citation type="submission" date="2018-07" db="EMBL/GenBank/DDBJ databases">
        <title>Exploring interactions and the metabolic potential of the ultra-small soil bacteria Hylemonella gracilis.</title>
        <authorList>
            <person name="Tyc O."/>
            <person name="Kulkarni P."/>
            <person name="Gawehns F."/>
            <person name="Hundscheid M."/>
            <person name="Zweers H."/>
            <person name="Garbeva P."/>
        </authorList>
    </citation>
    <scope>NUCLEOTIDE SEQUENCE [LARGE SCALE GENOMIC DNA]</scope>
    <source>
        <strain evidence="29 30">NS1</strain>
    </source>
</reference>
<evidence type="ECO:0000256" key="4">
    <source>
        <dbReference type="ARBA" id="ARBA00022475"/>
    </source>
</evidence>
<dbReference type="SUPFAM" id="SSF55785">
    <property type="entry name" value="PYP-like sensor domain (PAS domain)"/>
    <property type="match status" value="1"/>
</dbReference>
<dbReference type="Gene3D" id="3.40.50.2300">
    <property type="match status" value="2"/>
</dbReference>
<dbReference type="GO" id="GO:0005886">
    <property type="term" value="C:plasma membrane"/>
    <property type="evidence" value="ECO:0007669"/>
    <property type="project" value="UniProtKB-SubCell"/>
</dbReference>
<keyword evidence="15 23" id="KW-0472">Membrane</keyword>
<dbReference type="PROSITE" id="PS50110">
    <property type="entry name" value="RESPONSE_REGULATORY"/>
    <property type="match status" value="2"/>
</dbReference>
<feature type="region of interest" description="Disordered" evidence="22">
    <location>
        <begin position="1071"/>
        <end position="1102"/>
    </location>
</feature>
<dbReference type="InterPro" id="IPR003660">
    <property type="entry name" value="HAMP_dom"/>
</dbReference>
<evidence type="ECO:0000256" key="23">
    <source>
        <dbReference type="SAM" id="Phobius"/>
    </source>
</evidence>
<comment type="catalytic activity">
    <reaction evidence="1">
        <text>ATP + protein L-histidine = ADP + protein N-phospho-L-histidine.</text>
        <dbReference type="EC" id="2.7.13.3"/>
    </reaction>
</comment>
<feature type="modified residue" description="Phosphohistidine" evidence="19">
    <location>
        <position position="1179"/>
    </location>
</feature>
<dbReference type="GO" id="GO:0005524">
    <property type="term" value="F:ATP binding"/>
    <property type="evidence" value="ECO:0007669"/>
    <property type="project" value="UniProtKB-KW"/>
</dbReference>
<dbReference type="InterPro" id="IPR035965">
    <property type="entry name" value="PAS-like_dom_sf"/>
</dbReference>
<keyword evidence="16" id="KW-0131">Cell cycle</keyword>
<evidence type="ECO:0000259" key="25">
    <source>
        <dbReference type="PROSITE" id="PS50110"/>
    </source>
</evidence>
<keyword evidence="9" id="KW-0547">Nucleotide-binding</keyword>
<dbReference type="SUPFAM" id="SSF158472">
    <property type="entry name" value="HAMP domain-like"/>
    <property type="match status" value="1"/>
</dbReference>
<keyword evidence="4" id="KW-1003">Cell membrane</keyword>
<dbReference type="InterPro" id="IPR001789">
    <property type="entry name" value="Sig_transdc_resp-reg_receiver"/>
</dbReference>
<dbReference type="PROSITE" id="PS50894">
    <property type="entry name" value="HPT"/>
    <property type="match status" value="1"/>
</dbReference>
<evidence type="ECO:0000256" key="7">
    <source>
        <dbReference type="ARBA" id="ARBA00022692"/>
    </source>
</evidence>
<dbReference type="InterPro" id="IPR036641">
    <property type="entry name" value="HPT_dom_sf"/>
</dbReference>
<dbReference type="SMART" id="SM00388">
    <property type="entry name" value="HisKA"/>
    <property type="match status" value="1"/>
</dbReference>
<evidence type="ECO:0000256" key="12">
    <source>
        <dbReference type="ARBA" id="ARBA00022989"/>
    </source>
</evidence>
<dbReference type="InterPro" id="IPR036097">
    <property type="entry name" value="HisK_dim/P_sf"/>
</dbReference>
<evidence type="ECO:0000256" key="16">
    <source>
        <dbReference type="ARBA" id="ARBA00023306"/>
    </source>
</evidence>
<dbReference type="CDD" id="cd00130">
    <property type="entry name" value="PAS"/>
    <property type="match status" value="1"/>
</dbReference>
<keyword evidence="6" id="KW-0808">Transferase</keyword>
<dbReference type="InterPro" id="IPR011006">
    <property type="entry name" value="CheY-like_superfamily"/>
</dbReference>
<sequence>MRVSVLVSLSMGLVIATSAVLVGRAMIPQLRQHEQALKAREAARLMDLTLRTAVRIAQERGPVNGMVGSDRSAAASTVVALQRARDETDAALLATQGAVTQVRVIDVDEAARLTQALRNARGMLTQARENVDALLTRPRDGRADAEVQRAVRSLIEVPDNLEPGIAEVEMLVSVSDPVLFQWTAVARLTTALHDYAGQMASVFTAAFTGKRPLTPQELARIHYLRGAIESLRRELGLLRERLVDEGGDEAAAFEAALRAVDELFMQEGMDLLRKLETIGRSRGNYGMSAADLAADYDPRADAIAELGWIAIQAVQARIDTLDARNRRELLLTEALAVFAILLVLGMYALMRTRLSVPLAQVTAALKQIALGDHDVNLPPARWHDEIGQVIGALGTLREATQARLAAEREIKNAKEEQDAIFDAAEVGIVLLRNRVVVRCSAGFERIFGVAPGGMLGHSTREWYANELDYHEIGDTVYAELSEDRQNRRELTLLRRDGSRFEAVLRGRAIDPNELSRGSVWVVADITERKRMEGELRVARDRAQEAAHAKSDFLANMSHEIRTPMNAIIGLSHLMLKTELNQRQHDYLRKIQQAGQHLLGVINDILDLSKIEAGKLAIEHTEFQLDKALGNVVNLIAEKAHAKGLELIFDIAHDVPQRLVGDSLRLVQILINYANNAVKFTESGEVTVQMRVRERTDQALLLYCAVHDTGIGLSPEQQGRLFQSFQQADNSTTREYGGTGLGLSISRELAERMGGAVGVSSKLGQGSTFWFTARLGLVQGGARELRPRGDLRGRSVLVVDDNKAACLVLKEMLEGMSFAVTTVSSGVEAIEAVRKRSGQANAFALVFLDWKMPGMDGAETARRIHALELTDEPKIAMVTAFGREEVLHQIQDAGVGDVLIKPVNPSVLFDTTVRLLDDASPRESVMTFPEALPSALEARLTSLRGARLLIVEDNEINQQVAQELLTGTGFQVDIADNGKIAIEKITKADPPFDLVLMDMQMPVMDGVTATKLLRETWSPDQLPIVAMTANAMQNDRELCLASGMQDFVAKPIEPDDLWRALLRWVPARSAISERDAHASPPSEGVREMVTPSAMAPVGSPEPTRRLGMPTTASAMPVAALQGLSDIAGLDTATGLRRVMHRVDRYMALLRKFLEGQQDLAEALQQALDTQDMDAAMRLAHTLKGVSGNVGAVQVQAAASTLEQALRERRAEAELRTCLVDLCGVLHPLLEGLRTHLPRDHAVPRSETVVDEIRLHEIILQLRRLLTDLDAEALELAEREAGLLGAALGAASSPGIPR</sequence>
<proteinExistence type="predicted"/>
<evidence type="ECO:0000256" key="2">
    <source>
        <dbReference type="ARBA" id="ARBA00004651"/>
    </source>
</evidence>
<evidence type="ECO:0000259" key="27">
    <source>
        <dbReference type="PROSITE" id="PS50885"/>
    </source>
</evidence>
<dbReference type="InterPro" id="IPR004358">
    <property type="entry name" value="Sig_transdc_His_kin-like_C"/>
</dbReference>
<dbReference type="CDD" id="cd16922">
    <property type="entry name" value="HATPase_EvgS-ArcB-TorS-like"/>
    <property type="match status" value="1"/>
</dbReference>
<evidence type="ECO:0000313" key="29">
    <source>
        <dbReference type="EMBL" id="QBK03594.1"/>
    </source>
</evidence>
<keyword evidence="21" id="KW-0175">Coiled coil</keyword>
<dbReference type="SUPFAM" id="SSF55874">
    <property type="entry name" value="ATPase domain of HSP90 chaperone/DNA topoisomerase II/histidine kinase"/>
    <property type="match status" value="1"/>
</dbReference>
<comment type="subcellular location">
    <subcellularLocation>
        <location evidence="2">Cell membrane</location>
        <topology evidence="2">Multi-pass membrane protein</topology>
    </subcellularLocation>
</comment>
<dbReference type="Gene3D" id="1.20.120.160">
    <property type="entry name" value="HPT domain"/>
    <property type="match status" value="1"/>
</dbReference>
<evidence type="ECO:0000256" key="9">
    <source>
        <dbReference type="ARBA" id="ARBA00022741"/>
    </source>
</evidence>
<dbReference type="EC" id="2.7.13.3" evidence="3"/>
<dbReference type="NCBIfam" id="TIGR00229">
    <property type="entry name" value="sensory_box"/>
    <property type="match status" value="1"/>
</dbReference>
<feature type="coiled-coil region" evidence="21">
    <location>
        <begin position="110"/>
        <end position="137"/>
    </location>
</feature>
<dbReference type="PRINTS" id="PR00344">
    <property type="entry name" value="BCTRLSENSOR"/>
</dbReference>
<dbReference type="Pfam" id="PF01627">
    <property type="entry name" value="Hpt"/>
    <property type="match status" value="1"/>
</dbReference>
<evidence type="ECO:0000259" key="24">
    <source>
        <dbReference type="PROSITE" id="PS50109"/>
    </source>
</evidence>
<feature type="modified residue" description="4-aspartylphosphate" evidence="20">
    <location>
        <position position="997"/>
    </location>
</feature>
<dbReference type="SUPFAM" id="SSF47226">
    <property type="entry name" value="Histidine-containing phosphotransfer domain, HPT domain"/>
    <property type="match status" value="1"/>
</dbReference>
<dbReference type="Gene3D" id="1.10.287.130">
    <property type="match status" value="1"/>
</dbReference>
<dbReference type="SUPFAM" id="SSF47384">
    <property type="entry name" value="Homodimeric domain of signal transducing histidine kinase"/>
    <property type="match status" value="1"/>
</dbReference>
<evidence type="ECO:0000256" key="6">
    <source>
        <dbReference type="ARBA" id="ARBA00022679"/>
    </source>
</evidence>
<dbReference type="InterPro" id="IPR036890">
    <property type="entry name" value="HATPase_C_sf"/>
</dbReference>
<evidence type="ECO:0000256" key="3">
    <source>
        <dbReference type="ARBA" id="ARBA00012438"/>
    </source>
</evidence>
<dbReference type="SMART" id="SM00387">
    <property type="entry name" value="HATPase_c"/>
    <property type="match status" value="1"/>
</dbReference>
<dbReference type="Pfam" id="PF00072">
    <property type="entry name" value="Response_reg"/>
    <property type="match status" value="2"/>
</dbReference>
<dbReference type="KEGG" id="hgr:DW355_01365"/>
<evidence type="ECO:0000256" key="10">
    <source>
        <dbReference type="ARBA" id="ARBA00022777"/>
    </source>
</evidence>
<evidence type="ECO:0000256" key="19">
    <source>
        <dbReference type="PROSITE-ProRule" id="PRU00110"/>
    </source>
</evidence>
<evidence type="ECO:0000256" key="18">
    <source>
        <dbReference type="ARBA" id="ARBA00070152"/>
    </source>
</evidence>
<dbReference type="EMBL" id="CP031395">
    <property type="protein sequence ID" value="QBK03594.1"/>
    <property type="molecule type" value="Genomic_DNA"/>
</dbReference>
<organism evidence="29 30">
    <name type="scientific">Hylemonella gracilis</name>
    <dbReference type="NCBI Taxonomy" id="80880"/>
    <lineage>
        <taxon>Bacteria</taxon>
        <taxon>Pseudomonadati</taxon>
        <taxon>Pseudomonadota</taxon>
        <taxon>Betaproteobacteria</taxon>
        <taxon>Burkholderiales</taxon>
        <taxon>Comamonadaceae</taxon>
        <taxon>Hylemonella</taxon>
    </lineage>
</organism>
<feature type="domain" description="Histidine kinase" evidence="24">
    <location>
        <begin position="555"/>
        <end position="776"/>
    </location>
</feature>
<dbReference type="InterPro" id="IPR000700">
    <property type="entry name" value="PAS-assoc_C"/>
</dbReference>
<keyword evidence="7 23" id="KW-0812">Transmembrane</keyword>
<dbReference type="SMART" id="SM00304">
    <property type="entry name" value="HAMP"/>
    <property type="match status" value="1"/>
</dbReference>
<dbReference type="SMART" id="SM00448">
    <property type="entry name" value="REC"/>
    <property type="match status" value="2"/>
</dbReference>
<dbReference type="Pfam" id="PF00672">
    <property type="entry name" value="HAMP"/>
    <property type="match status" value="1"/>
</dbReference>
<dbReference type="InterPro" id="IPR003661">
    <property type="entry name" value="HisK_dim/P_dom"/>
</dbReference>
<dbReference type="PROSITE" id="PS50885">
    <property type="entry name" value="HAMP"/>
    <property type="match status" value="1"/>
</dbReference>
<evidence type="ECO:0000256" key="8">
    <source>
        <dbReference type="ARBA" id="ARBA00022729"/>
    </source>
</evidence>
<keyword evidence="14" id="KW-0843">Virulence</keyword>
<accession>A0A4P6UH22</accession>
<comment type="function">
    <text evidence="17">Member of the two-component regulatory system BvgS/BvgA. Phosphorylates BvgA via a four-step phosphorelay in response to environmental signals.</text>
</comment>
<dbReference type="CDD" id="cd00088">
    <property type="entry name" value="HPT"/>
    <property type="match status" value="1"/>
</dbReference>
<dbReference type="InterPro" id="IPR005467">
    <property type="entry name" value="His_kinase_dom"/>
</dbReference>
<keyword evidence="12 23" id="KW-1133">Transmembrane helix</keyword>
<evidence type="ECO:0000256" key="14">
    <source>
        <dbReference type="ARBA" id="ARBA00023026"/>
    </source>
</evidence>
<dbReference type="RefSeq" id="WP_131277362.1">
    <property type="nucleotide sequence ID" value="NZ_CP031395.1"/>
</dbReference>
<feature type="transmembrane region" description="Helical" evidence="23">
    <location>
        <begin position="6"/>
        <end position="27"/>
    </location>
</feature>
<dbReference type="GO" id="GO:0000155">
    <property type="term" value="F:phosphorelay sensor kinase activity"/>
    <property type="evidence" value="ECO:0007669"/>
    <property type="project" value="InterPro"/>
</dbReference>
<evidence type="ECO:0000256" key="22">
    <source>
        <dbReference type="SAM" id="MobiDB-lite"/>
    </source>
</evidence>